<feature type="domain" description="PAS" evidence="16">
    <location>
        <begin position="8"/>
        <end position="78"/>
    </location>
</feature>
<evidence type="ECO:0000259" key="16">
    <source>
        <dbReference type="PROSITE" id="PS50112"/>
    </source>
</evidence>
<dbReference type="CDD" id="cd16922">
    <property type="entry name" value="HATPase_EvgS-ArcB-TorS-like"/>
    <property type="match status" value="1"/>
</dbReference>
<keyword evidence="4" id="KW-1003">Cell membrane</keyword>
<evidence type="ECO:0000256" key="2">
    <source>
        <dbReference type="ARBA" id="ARBA00004651"/>
    </source>
</evidence>
<evidence type="ECO:0000256" key="5">
    <source>
        <dbReference type="ARBA" id="ARBA00022553"/>
    </source>
</evidence>
<dbReference type="Pfam" id="PF01627">
    <property type="entry name" value="Hpt"/>
    <property type="match status" value="1"/>
</dbReference>
<dbReference type="InterPro" id="IPR004358">
    <property type="entry name" value="Sig_transdc_His_kin-like_C"/>
</dbReference>
<dbReference type="PROSITE" id="PS50894">
    <property type="entry name" value="HPT"/>
    <property type="match status" value="1"/>
</dbReference>
<evidence type="ECO:0000259" key="15">
    <source>
        <dbReference type="PROSITE" id="PS50110"/>
    </source>
</evidence>
<dbReference type="Proteomes" id="UP001466331">
    <property type="component" value="Unassembled WGS sequence"/>
</dbReference>
<dbReference type="InterPro" id="IPR035965">
    <property type="entry name" value="PAS-like_dom_sf"/>
</dbReference>
<keyword evidence="5 13" id="KW-0597">Phosphoprotein</keyword>
<keyword evidence="8" id="KW-0067">ATP-binding</keyword>
<dbReference type="InterPro" id="IPR000014">
    <property type="entry name" value="PAS"/>
</dbReference>
<protein>
    <recommendedName>
        <fullName evidence="3">histidine kinase</fullName>
        <ecNumber evidence="3">2.7.13.3</ecNumber>
    </recommendedName>
</protein>
<dbReference type="Gene3D" id="3.30.450.20">
    <property type="entry name" value="PAS domain"/>
    <property type="match status" value="1"/>
</dbReference>
<dbReference type="InterPro" id="IPR036097">
    <property type="entry name" value="HisK_dim/P_sf"/>
</dbReference>
<dbReference type="PROSITE" id="PS50112">
    <property type="entry name" value="PAS"/>
    <property type="match status" value="1"/>
</dbReference>
<dbReference type="Pfam" id="PF02518">
    <property type="entry name" value="HATPase_c"/>
    <property type="match status" value="1"/>
</dbReference>
<feature type="domain" description="Response regulatory" evidence="15">
    <location>
        <begin position="529"/>
        <end position="643"/>
    </location>
</feature>
<dbReference type="PRINTS" id="PR00344">
    <property type="entry name" value="BCTRLSENSOR"/>
</dbReference>
<sequence length="793" mass="88928">MDHLSSLSASILINVLEKAPVGMVVLSEESKIIAVNNTFVELIDWSEDELSGVNFCSLAYHEDEPVLSSFIEKLRQTDSGQSSILCRFSRRDGFVYWFRMWAFKEQDKIFISVFDQTNQKLTEEQLKREREDAIRATQSKSAFLANMSHEIRTPLHTILGMAELLKDTNLDEEQRDYVQQIRFSGEALLALINDILDFSKIEAGKLPLEVIDFDLHEALEQAISMVCLQAHKKKLEVILDIDMDVPRVVKGDPLRVRQIMVNLASNAVKFTSEGFVKCSARLVQRLDSTAWILLQMQDTGIGIPDDKKDRLFRAFSQIDESTTRRYGGTGLGLAISRNLVGMMGGEIGVISQEGIGSTFWALIPFPVISDYDIPKFDGDADSLLILDDNDDAAAIIRKYMSPYFKRIEHVTGAEAALKLMREKANRGEIFDLVLVDLWLRGMDGWQFASEVNADKSINDTKLILMTPMGESTEAKMKLLHWFDAYISKPVKRGELYKNVFKVLSETMELDIVEEADGRDVSSLAVGGYHLLVAEDHIVNQQLFLTILSKMGYDVDIANNGREAVDKGLSVNPDLVFMDMQMPELNGIDATIELRKRGYKGPIIAVTANAFKEDKERCIAAGMNDFLPKPFKKDDLVSVLAKWLVPNNEKKGGNREGDARSVSVIEELEELEENSEIGESMIEDKNVFDYKGALEAFMEDADVLKNVLASVLDKIPTQIELIKQALDDGDMETVRTESHGIKGGSWNLCMKHIGDIAAKVEAAAKDGDVEKCRTLLPELEKSFELTGKVIKSYL</sequence>
<dbReference type="InterPro" id="IPR008207">
    <property type="entry name" value="Sig_transdc_His_kin_Hpt_dom"/>
</dbReference>
<dbReference type="SUPFAM" id="SSF55785">
    <property type="entry name" value="PYP-like sensor domain (PAS domain)"/>
    <property type="match status" value="1"/>
</dbReference>
<keyword evidence="9" id="KW-1133">Transmembrane helix</keyword>
<dbReference type="Gene3D" id="1.20.120.160">
    <property type="entry name" value="HPT domain"/>
    <property type="match status" value="1"/>
</dbReference>
<dbReference type="SMART" id="SM00091">
    <property type="entry name" value="PAS"/>
    <property type="match status" value="1"/>
</dbReference>
<dbReference type="CDD" id="cd00156">
    <property type="entry name" value="REC"/>
    <property type="match status" value="1"/>
</dbReference>
<dbReference type="NCBIfam" id="TIGR00229">
    <property type="entry name" value="sensory_box"/>
    <property type="match status" value="1"/>
</dbReference>
<dbReference type="InterPro" id="IPR036641">
    <property type="entry name" value="HPT_dom_sf"/>
</dbReference>
<feature type="modified residue" description="Phosphohistidine" evidence="12">
    <location>
        <position position="738"/>
    </location>
</feature>
<comment type="caution">
    <text evidence="18">The sequence shown here is derived from an EMBL/GenBank/DDBJ whole genome shotgun (WGS) entry which is preliminary data.</text>
</comment>
<evidence type="ECO:0000256" key="11">
    <source>
        <dbReference type="ARBA" id="ARBA00023136"/>
    </source>
</evidence>
<dbReference type="InterPro" id="IPR005467">
    <property type="entry name" value="His_kinase_dom"/>
</dbReference>
<dbReference type="InterPro" id="IPR013767">
    <property type="entry name" value="PAS_fold"/>
</dbReference>
<proteinExistence type="predicted"/>
<keyword evidence="7" id="KW-0547">Nucleotide-binding</keyword>
<dbReference type="SUPFAM" id="SSF55874">
    <property type="entry name" value="ATPase domain of HSP90 chaperone/DNA topoisomerase II/histidine kinase"/>
    <property type="match status" value="1"/>
</dbReference>
<dbReference type="SMART" id="SM00387">
    <property type="entry name" value="HATPase_c"/>
    <property type="match status" value="1"/>
</dbReference>
<dbReference type="CDD" id="cd17546">
    <property type="entry name" value="REC_hyHK_CKI1_RcsC-like"/>
    <property type="match status" value="1"/>
</dbReference>
<feature type="domain" description="HPt" evidence="17">
    <location>
        <begin position="699"/>
        <end position="792"/>
    </location>
</feature>
<dbReference type="Pfam" id="PF00989">
    <property type="entry name" value="PAS"/>
    <property type="match status" value="1"/>
</dbReference>
<dbReference type="SMART" id="SM00448">
    <property type="entry name" value="REC"/>
    <property type="match status" value="2"/>
</dbReference>
<comment type="catalytic activity">
    <reaction evidence="1">
        <text>ATP + protein L-histidine = ADP + protein N-phospho-L-histidine.</text>
        <dbReference type="EC" id="2.7.13.3"/>
    </reaction>
</comment>
<dbReference type="SUPFAM" id="SSF47226">
    <property type="entry name" value="Histidine-containing phosphotransfer domain, HPT domain"/>
    <property type="match status" value="1"/>
</dbReference>
<keyword evidence="10" id="KW-0902">Two-component regulatory system</keyword>
<dbReference type="Pfam" id="PF00512">
    <property type="entry name" value="HisKA"/>
    <property type="match status" value="1"/>
</dbReference>
<dbReference type="CDD" id="cd00082">
    <property type="entry name" value="HisKA"/>
    <property type="match status" value="1"/>
</dbReference>
<evidence type="ECO:0000256" key="8">
    <source>
        <dbReference type="ARBA" id="ARBA00022840"/>
    </source>
</evidence>
<keyword evidence="19" id="KW-1185">Reference proteome</keyword>
<feature type="domain" description="Histidine kinase" evidence="14">
    <location>
        <begin position="146"/>
        <end position="367"/>
    </location>
</feature>
<dbReference type="PANTHER" id="PTHR45339:SF1">
    <property type="entry name" value="HYBRID SIGNAL TRANSDUCTION HISTIDINE KINASE J"/>
    <property type="match status" value="1"/>
</dbReference>
<reference evidence="18 19" key="1">
    <citation type="submission" date="2024-03" db="EMBL/GenBank/DDBJ databases">
        <title>Ignisphaera cupida sp. nov., a hyperthermophilic hydrolytic archaeon from a hot spring of Kamchatka, and proposal of Ignisphaeraceae fam. nov.</title>
        <authorList>
            <person name="Podosokorskaya O.A."/>
            <person name="Elcheninov A.G."/>
            <person name="Maltseva A.I."/>
            <person name="Zayulina K.S."/>
            <person name="Novikov A."/>
            <person name="Merkel A.Y."/>
        </authorList>
    </citation>
    <scope>NUCLEOTIDE SEQUENCE [LARGE SCALE GENOMIC DNA]</scope>
    <source>
        <strain evidence="18 19">38H-sp</strain>
    </source>
</reference>
<dbReference type="InterPro" id="IPR001789">
    <property type="entry name" value="Sig_transdc_resp-reg_receiver"/>
</dbReference>
<dbReference type="Gene3D" id="3.40.50.2300">
    <property type="match status" value="2"/>
</dbReference>
<evidence type="ECO:0000256" key="4">
    <source>
        <dbReference type="ARBA" id="ARBA00022475"/>
    </source>
</evidence>
<evidence type="ECO:0000256" key="10">
    <source>
        <dbReference type="ARBA" id="ARBA00023012"/>
    </source>
</evidence>
<dbReference type="Gene3D" id="1.10.287.130">
    <property type="match status" value="1"/>
</dbReference>
<dbReference type="Gene3D" id="3.30.565.10">
    <property type="entry name" value="Histidine kinase-like ATPase, C-terminal domain"/>
    <property type="match status" value="1"/>
</dbReference>
<name>A0ABU9UBI0_9SPIR</name>
<dbReference type="SUPFAM" id="SSF52172">
    <property type="entry name" value="CheY-like"/>
    <property type="match status" value="2"/>
</dbReference>
<dbReference type="InterPro" id="IPR003661">
    <property type="entry name" value="HisK_dim/P_dom"/>
</dbReference>
<dbReference type="SMART" id="SM00388">
    <property type="entry name" value="HisKA"/>
    <property type="match status" value="1"/>
</dbReference>
<dbReference type="CDD" id="cd00130">
    <property type="entry name" value="PAS"/>
    <property type="match status" value="1"/>
</dbReference>
<dbReference type="InterPro" id="IPR011006">
    <property type="entry name" value="CheY-like_superfamily"/>
</dbReference>
<evidence type="ECO:0000259" key="14">
    <source>
        <dbReference type="PROSITE" id="PS50109"/>
    </source>
</evidence>
<evidence type="ECO:0000256" key="1">
    <source>
        <dbReference type="ARBA" id="ARBA00000085"/>
    </source>
</evidence>
<evidence type="ECO:0000256" key="3">
    <source>
        <dbReference type="ARBA" id="ARBA00012438"/>
    </source>
</evidence>
<accession>A0ABU9UBI0</accession>
<evidence type="ECO:0000256" key="13">
    <source>
        <dbReference type="PROSITE-ProRule" id="PRU00169"/>
    </source>
</evidence>
<evidence type="ECO:0000256" key="6">
    <source>
        <dbReference type="ARBA" id="ARBA00022692"/>
    </source>
</evidence>
<dbReference type="PROSITE" id="PS50110">
    <property type="entry name" value="RESPONSE_REGULATORY"/>
    <property type="match status" value="2"/>
</dbReference>
<dbReference type="PROSITE" id="PS50109">
    <property type="entry name" value="HIS_KIN"/>
    <property type="match status" value="1"/>
</dbReference>
<evidence type="ECO:0000259" key="17">
    <source>
        <dbReference type="PROSITE" id="PS50894"/>
    </source>
</evidence>
<dbReference type="EMBL" id="JBCHKQ010000002">
    <property type="protein sequence ID" value="MEM5948023.1"/>
    <property type="molecule type" value="Genomic_DNA"/>
</dbReference>
<evidence type="ECO:0000256" key="7">
    <source>
        <dbReference type="ARBA" id="ARBA00022741"/>
    </source>
</evidence>
<feature type="domain" description="Response regulatory" evidence="15">
    <location>
        <begin position="382"/>
        <end position="503"/>
    </location>
</feature>
<keyword evidence="11" id="KW-0472">Membrane</keyword>
<evidence type="ECO:0000256" key="12">
    <source>
        <dbReference type="PROSITE-ProRule" id="PRU00110"/>
    </source>
</evidence>
<gene>
    <name evidence="18" type="ORF">WKV44_05665</name>
</gene>
<evidence type="ECO:0000256" key="9">
    <source>
        <dbReference type="ARBA" id="ARBA00022989"/>
    </source>
</evidence>
<dbReference type="RefSeq" id="WP_420069469.1">
    <property type="nucleotide sequence ID" value="NZ_JBCHKQ010000002.1"/>
</dbReference>
<organism evidence="18 19">
    <name type="scientific">Rarispira pelagica</name>
    <dbReference type="NCBI Taxonomy" id="3141764"/>
    <lineage>
        <taxon>Bacteria</taxon>
        <taxon>Pseudomonadati</taxon>
        <taxon>Spirochaetota</taxon>
        <taxon>Spirochaetia</taxon>
        <taxon>Winmispirales</taxon>
        <taxon>Winmispiraceae</taxon>
        <taxon>Rarispira</taxon>
    </lineage>
</organism>
<dbReference type="InterPro" id="IPR003594">
    <property type="entry name" value="HATPase_dom"/>
</dbReference>
<comment type="subcellular location">
    <subcellularLocation>
        <location evidence="2">Cell membrane</location>
        <topology evidence="2">Multi-pass membrane protein</topology>
    </subcellularLocation>
</comment>
<evidence type="ECO:0000313" key="19">
    <source>
        <dbReference type="Proteomes" id="UP001466331"/>
    </source>
</evidence>
<dbReference type="PANTHER" id="PTHR45339">
    <property type="entry name" value="HYBRID SIGNAL TRANSDUCTION HISTIDINE KINASE J"/>
    <property type="match status" value="1"/>
</dbReference>
<feature type="modified residue" description="4-aspartylphosphate" evidence="13">
    <location>
        <position position="578"/>
    </location>
</feature>
<feature type="modified residue" description="4-aspartylphosphate" evidence="13">
    <location>
        <position position="436"/>
    </location>
</feature>
<keyword evidence="6" id="KW-0812">Transmembrane</keyword>
<evidence type="ECO:0000313" key="18">
    <source>
        <dbReference type="EMBL" id="MEM5948023.1"/>
    </source>
</evidence>
<dbReference type="EC" id="2.7.13.3" evidence="3"/>
<dbReference type="Pfam" id="PF00072">
    <property type="entry name" value="Response_reg"/>
    <property type="match status" value="2"/>
</dbReference>
<dbReference type="InterPro" id="IPR036890">
    <property type="entry name" value="HATPase_C_sf"/>
</dbReference>
<dbReference type="SUPFAM" id="SSF47384">
    <property type="entry name" value="Homodimeric domain of signal transducing histidine kinase"/>
    <property type="match status" value="1"/>
</dbReference>